<feature type="binding site" evidence="6">
    <location>
        <position position="53"/>
    </location>
    <ligand>
        <name>ATP</name>
        <dbReference type="ChEBI" id="CHEBI:30616"/>
    </ligand>
</feature>
<feature type="binding site" evidence="6">
    <location>
        <position position="598"/>
    </location>
    <ligand>
        <name>ATP</name>
        <dbReference type="ChEBI" id="CHEBI:30616"/>
    </ligand>
</feature>
<dbReference type="Gene3D" id="3.30.1840.10">
    <property type="entry name" value="Polyphosphate kinase middle domain"/>
    <property type="match status" value="1"/>
</dbReference>
<evidence type="ECO:0000259" key="10">
    <source>
        <dbReference type="Pfam" id="PF13089"/>
    </source>
</evidence>
<keyword evidence="5 6" id="KW-0067">ATP-binding</keyword>
<feature type="domain" description="Polyphosphate kinase C-terminal" evidence="12">
    <location>
        <begin position="337"/>
        <end position="501"/>
    </location>
</feature>
<keyword evidence="6" id="KW-0460">Magnesium</keyword>
<dbReference type="PANTHER" id="PTHR30218:SF0">
    <property type="entry name" value="POLYPHOSPHATE KINASE"/>
    <property type="match status" value="1"/>
</dbReference>
<feature type="binding site" evidence="6">
    <location>
        <position position="411"/>
    </location>
    <ligand>
        <name>Mg(2+)</name>
        <dbReference type="ChEBI" id="CHEBI:18420"/>
    </ligand>
</feature>
<dbReference type="NCBIfam" id="NF003921">
    <property type="entry name" value="PRK05443.2-2"/>
    <property type="match status" value="1"/>
</dbReference>
<dbReference type="Pfam" id="PF02503">
    <property type="entry name" value="PP_kinase"/>
    <property type="match status" value="1"/>
</dbReference>
<evidence type="ECO:0000256" key="5">
    <source>
        <dbReference type="ARBA" id="ARBA00022840"/>
    </source>
</evidence>
<dbReference type="InterPro" id="IPR041108">
    <property type="entry name" value="PP_kinase_C_1"/>
</dbReference>
<feature type="domain" description="Polyphosphate kinase C-terminal" evidence="11">
    <location>
        <begin position="509"/>
        <end position="682"/>
    </location>
</feature>
<feature type="binding site" evidence="6">
    <location>
        <position position="381"/>
    </location>
    <ligand>
        <name>Mg(2+)</name>
        <dbReference type="ChEBI" id="CHEBI:18420"/>
    </ligand>
</feature>
<evidence type="ECO:0000313" key="13">
    <source>
        <dbReference type="EMBL" id="VVM05383.1"/>
    </source>
</evidence>
<dbReference type="InterPro" id="IPR036832">
    <property type="entry name" value="PPK_N_dom_sf"/>
</dbReference>
<dbReference type="Proteomes" id="UP000381693">
    <property type="component" value="Unassembled WGS sequence"/>
</dbReference>
<dbReference type="SUPFAM" id="SSF140356">
    <property type="entry name" value="PPK N-terminal domain-like"/>
    <property type="match status" value="1"/>
</dbReference>
<dbReference type="GO" id="GO:0009358">
    <property type="term" value="C:polyphosphate kinase complex"/>
    <property type="evidence" value="ECO:0007669"/>
    <property type="project" value="InterPro"/>
</dbReference>
<dbReference type="PIRSF" id="PIRSF015589">
    <property type="entry name" value="PP_kinase"/>
    <property type="match status" value="1"/>
</dbReference>
<protein>
    <recommendedName>
        <fullName evidence="6 7">Polyphosphate kinase</fullName>
        <ecNumber evidence="6 7">2.7.4.1</ecNumber>
    </recommendedName>
    <alternativeName>
        <fullName evidence="6">ATP-polyphosphate phosphotransferase</fullName>
    </alternativeName>
    <alternativeName>
        <fullName evidence="6">Polyphosphoric acid kinase</fullName>
    </alternativeName>
</protein>
<evidence type="ECO:0000259" key="12">
    <source>
        <dbReference type="Pfam" id="PF17941"/>
    </source>
</evidence>
<comment type="caution">
    <text evidence="13">The sequence shown here is derived from an EMBL/GenBank/DDBJ whole genome shotgun (WGS) entry which is preliminary data.</text>
</comment>
<dbReference type="HAMAP" id="MF_00347">
    <property type="entry name" value="Polyphosphate_kinase"/>
    <property type="match status" value="1"/>
</dbReference>
<evidence type="ECO:0000256" key="1">
    <source>
        <dbReference type="ARBA" id="ARBA00022553"/>
    </source>
</evidence>
<keyword evidence="4 6" id="KW-0418">Kinase</keyword>
<evidence type="ECO:0000313" key="14">
    <source>
        <dbReference type="Proteomes" id="UP000381693"/>
    </source>
</evidence>
<dbReference type="CDD" id="cd09168">
    <property type="entry name" value="PLDc_PaPPK1_C2_like"/>
    <property type="match status" value="1"/>
</dbReference>
<evidence type="ECO:0000256" key="8">
    <source>
        <dbReference type="SAM" id="MobiDB-lite"/>
    </source>
</evidence>
<keyword evidence="2 6" id="KW-0808">Transferase</keyword>
<dbReference type="Gene3D" id="1.20.58.310">
    <property type="entry name" value="Polyphosphate kinase N-terminal domain"/>
    <property type="match status" value="1"/>
</dbReference>
<organism evidence="13 14">
    <name type="scientific">Methylacidimicrobium cyclopophantes</name>
    <dbReference type="NCBI Taxonomy" id="1041766"/>
    <lineage>
        <taxon>Bacteria</taxon>
        <taxon>Pseudomonadati</taxon>
        <taxon>Verrucomicrobiota</taxon>
        <taxon>Methylacidimicrobium</taxon>
    </lineage>
</organism>
<accession>A0A5E6MAQ0</accession>
<reference evidence="13" key="1">
    <citation type="submission" date="2019-09" db="EMBL/GenBank/DDBJ databases">
        <authorList>
            <person name="Cremers G."/>
        </authorList>
    </citation>
    <scope>NUCLEOTIDE SEQUENCE [LARGE SCALE GENOMIC DNA]</scope>
    <source>
        <strain evidence="13">3B</strain>
    </source>
</reference>
<dbReference type="Pfam" id="PF13090">
    <property type="entry name" value="PP_kinase_C"/>
    <property type="match status" value="1"/>
</dbReference>
<feature type="region of interest" description="Disordered" evidence="8">
    <location>
        <begin position="702"/>
        <end position="731"/>
    </location>
</feature>
<dbReference type="Pfam" id="PF13089">
    <property type="entry name" value="PP_kinase_N"/>
    <property type="match status" value="1"/>
</dbReference>
<dbReference type="SUPFAM" id="SSF56024">
    <property type="entry name" value="Phospholipase D/nuclease"/>
    <property type="match status" value="2"/>
</dbReference>
<comment type="similarity">
    <text evidence="6 7">Belongs to the polyphosphate kinase 1 (PPK1) family.</text>
</comment>
<feature type="binding site" evidence="6">
    <location>
        <position position="570"/>
    </location>
    <ligand>
        <name>ATP</name>
        <dbReference type="ChEBI" id="CHEBI:30616"/>
    </ligand>
</feature>
<dbReference type="InterPro" id="IPR024953">
    <property type="entry name" value="PP_kinase_middle"/>
</dbReference>
<comment type="function">
    <text evidence="6 7">Catalyzes the reversible transfer of the terminal phosphate of ATP to form a long-chain polyphosphate (polyP).</text>
</comment>
<dbReference type="CDD" id="cd09165">
    <property type="entry name" value="PLDc_PaPPK1_C1_like"/>
    <property type="match status" value="1"/>
</dbReference>
<dbReference type="GO" id="GO:0046872">
    <property type="term" value="F:metal ion binding"/>
    <property type="evidence" value="ECO:0007669"/>
    <property type="project" value="UniProtKB-KW"/>
</dbReference>
<comment type="PTM">
    <text evidence="6 7">An intermediate of this reaction is the autophosphorylated ppk in which a phosphate is covalently linked to a histidine residue through a N-P bond.</text>
</comment>
<dbReference type="NCBIfam" id="TIGR03705">
    <property type="entry name" value="poly_P_kin"/>
    <property type="match status" value="1"/>
</dbReference>
<dbReference type="AlphaFoldDB" id="A0A5E6MAQ0"/>
<comment type="catalytic activity">
    <reaction evidence="6 7">
        <text>[phosphate](n) + ATP = [phosphate](n+1) + ADP</text>
        <dbReference type="Rhea" id="RHEA:19573"/>
        <dbReference type="Rhea" id="RHEA-COMP:9859"/>
        <dbReference type="Rhea" id="RHEA-COMP:14280"/>
        <dbReference type="ChEBI" id="CHEBI:16838"/>
        <dbReference type="ChEBI" id="CHEBI:30616"/>
        <dbReference type="ChEBI" id="CHEBI:456216"/>
        <dbReference type="EC" id="2.7.4.1"/>
    </reaction>
</comment>
<dbReference type="PANTHER" id="PTHR30218">
    <property type="entry name" value="POLYPHOSPHATE KINASE"/>
    <property type="match status" value="1"/>
</dbReference>
<feature type="binding site" evidence="6">
    <location>
        <position position="474"/>
    </location>
    <ligand>
        <name>ATP</name>
        <dbReference type="ChEBI" id="CHEBI:30616"/>
    </ligand>
</feature>
<dbReference type="InterPro" id="IPR003414">
    <property type="entry name" value="PP_kinase"/>
</dbReference>
<dbReference type="Gene3D" id="3.30.870.10">
    <property type="entry name" value="Endonuclease Chain A"/>
    <property type="match status" value="2"/>
</dbReference>
<feature type="active site" description="Phosphohistidine intermediate" evidence="6">
    <location>
        <position position="441"/>
    </location>
</feature>
<keyword evidence="14" id="KW-1185">Reference proteome</keyword>
<name>A0A5E6MAQ0_9BACT</name>
<dbReference type="InterPro" id="IPR025200">
    <property type="entry name" value="PPK_C_dom2"/>
</dbReference>
<feature type="compositionally biased region" description="Low complexity" evidence="8">
    <location>
        <begin position="714"/>
        <end position="731"/>
    </location>
</feature>
<dbReference type="GO" id="GO:0006799">
    <property type="term" value="P:polyphosphate biosynthetic process"/>
    <property type="evidence" value="ECO:0007669"/>
    <property type="project" value="UniProtKB-UniRule"/>
</dbReference>
<dbReference type="NCBIfam" id="NF003918">
    <property type="entry name" value="PRK05443.1-2"/>
    <property type="match status" value="1"/>
</dbReference>
<comment type="cofactor">
    <cofactor evidence="6">
        <name>Mg(2+)</name>
        <dbReference type="ChEBI" id="CHEBI:18420"/>
    </cofactor>
</comment>
<evidence type="ECO:0000256" key="2">
    <source>
        <dbReference type="ARBA" id="ARBA00022679"/>
    </source>
</evidence>
<dbReference type="GO" id="GO:0008976">
    <property type="term" value="F:polyphosphate kinase activity"/>
    <property type="evidence" value="ECO:0007669"/>
    <property type="project" value="UniProtKB-UniRule"/>
</dbReference>
<dbReference type="EC" id="2.7.4.1" evidence="6 7"/>
<evidence type="ECO:0000256" key="6">
    <source>
        <dbReference type="HAMAP-Rule" id="MF_00347"/>
    </source>
</evidence>
<keyword evidence="6" id="KW-0479">Metal-binding</keyword>
<evidence type="ECO:0000259" key="11">
    <source>
        <dbReference type="Pfam" id="PF13090"/>
    </source>
</evidence>
<dbReference type="SUPFAM" id="SSF143724">
    <property type="entry name" value="PHP14-like"/>
    <property type="match status" value="1"/>
</dbReference>
<dbReference type="InterPro" id="IPR025198">
    <property type="entry name" value="PPK_N_dom"/>
</dbReference>
<evidence type="ECO:0000256" key="3">
    <source>
        <dbReference type="ARBA" id="ARBA00022741"/>
    </source>
</evidence>
<dbReference type="EMBL" id="CABFUZ020000085">
    <property type="protein sequence ID" value="VVM05383.1"/>
    <property type="molecule type" value="Genomic_DNA"/>
</dbReference>
<keyword evidence="1 6" id="KW-0597">Phosphoprotein</keyword>
<dbReference type="NCBIfam" id="NF003917">
    <property type="entry name" value="PRK05443.1-1"/>
    <property type="match status" value="1"/>
</dbReference>
<sequence>MELRVTIDFDNPAYYINRELSWLEFNARVLEEAADATQPLLERLRFLCIFSSNLDEFFEIRVAGIKQQVENQSDQEGPDGLSPREVFEAIQKRTHQLVARQYEIWQQEVEPLLRKNGILLCRRNDLTEEERRWAQRYFTDEILPVLTPLAVDPSHPFPQVANKSFNLIVTLRRPVSAHLANFEIVQVPHNLPRLLTLPGSGPNRYRFIQLKEVIGLFLGSLFPGDEISDVNGFRVTRNSDLYIDDEEAENLLQTVEEELRKRNRGNAVRLEIEESCPAEMEEFLLRALNLKKSDSYRHFEPLSFLHLLPVCAHEAFPHLRDRPWTPVIPKELAAHSDIFELLRRRDILLHHPFESFSIIVDLLQRAADDPGVLGIRMTLYRTGGDSPIVRALMRAAQNGKQVTALVEIKARFDEANNIVWARQMEEAGVHVVYGLLGLKTHCKMLEIIRRDPDRIRLYVHLGTGNYHTGTARLYTDLSLLTTREDLTKEVGTLFNILTGLSRFHGIHKLLVAPFRLAEALHELIAAETALAQAGKPARIIAKMNALVDEEMIQALYRASAAGVRIDLIVRGICCLRPGIPGVSEQIRVISIVGRFLEHSRIFYFGNGGEPKIYLSSADWMPRNFYRRIEIAFPVEEPELKKRLTNEILQTYLSDCVKARVLQPDGSYLRLKPTPGKSPIQAQYHLRHLARAQLVFERPQGPESISIVPQQRPNLSSTRESLPLLPEEPNLF</sequence>
<proteinExistence type="inferred from homology"/>
<keyword evidence="3 6" id="KW-0547">Nucleotide-binding</keyword>
<evidence type="ECO:0000256" key="7">
    <source>
        <dbReference type="RuleBase" id="RU003800"/>
    </source>
</evidence>
<feature type="domain" description="Polyphosphate kinase middle" evidence="9">
    <location>
        <begin position="129"/>
        <end position="304"/>
    </location>
</feature>
<dbReference type="InterPro" id="IPR036830">
    <property type="entry name" value="PP_kinase_middle_dom_sf"/>
</dbReference>
<dbReference type="Pfam" id="PF17941">
    <property type="entry name" value="PP_kinase_C_1"/>
    <property type="match status" value="1"/>
</dbReference>
<evidence type="ECO:0000259" key="9">
    <source>
        <dbReference type="Pfam" id="PF02503"/>
    </source>
</evidence>
<feature type="domain" description="Polyphosphate kinase N-terminal" evidence="10">
    <location>
        <begin position="15"/>
        <end position="120"/>
    </location>
</feature>
<evidence type="ECO:0000256" key="4">
    <source>
        <dbReference type="ARBA" id="ARBA00022777"/>
    </source>
</evidence>
<gene>
    <name evidence="6 13" type="primary">ppk</name>
    <name evidence="13" type="ORF">MAMC_00525</name>
</gene>
<dbReference type="GO" id="GO:0005524">
    <property type="term" value="F:ATP binding"/>
    <property type="evidence" value="ECO:0007669"/>
    <property type="project" value="UniProtKB-KW"/>
</dbReference>